<dbReference type="GO" id="GO:0005096">
    <property type="term" value="F:GTPase activator activity"/>
    <property type="evidence" value="ECO:0007669"/>
    <property type="project" value="TreeGrafter"/>
</dbReference>
<dbReference type="EMBL" id="RSCD01000015">
    <property type="protein sequence ID" value="RSH89066.1"/>
    <property type="molecule type" value="Genomic_DNA"/>
</dbReference>
<feature type="compositionally biased region" description="Polar residues" evidence="2">
    <location>
        <begin position="463"/>
        <end position="473"/>
    </location>
</feature>
<feature type="region of interest" description="Disordered" evidence="2">
    <location>
        <begin position="385"/>
        <end position="486"/>
    </location>
</feature>
<comment type="caution">
    <text evidence="3">The sequence shown here is derived from an EMBL/GenBank/DDBJ whole genome shotgun (WGS) entry which is preliminary data.</text>
</comment>
<dbReference type="GO" id="GO:0005774">
    <property type="term" value="C:vacuolar membrane"/>
    <property type="evidence" value="ECO:0007669"/>
    <property type="project" value="TreeGrafter"/>
</dbReference>
<protein>
    <submittedName>
        <fullName evidence="3">Nitrogen permease regulator 2</fullName>
    </submittedName>
</protein>
<comment type="similarity">
    <text evidence="1">Belongs to the NPR2 family.</text>
</comment>
<evidence type="ECO:0000256" key="1">
    <source>
        <dbReference type="ARBA" id="ARBA00008433"/>
    </source>
</evidence>
<evidence type="ECO:0000313" key="4">
    <source>
        <dbReference type="Proteomes" id="UP000279259"/>
    </source>
</evidence>
<dbReference type="GO" id="GO:1990130">
    <property type="term" value="C:GATOR1 complex"/>
    <property type="evidence" value="ECO:0007669"/>
    <property type="project" value="TreeGrafter"/>
</dbReference>
<name>A0A427YDB3_9TREE</name>
<keyword evidence="4" id="KW-1185">Reference proteome</keyword>
<feature type="compositionally biased region" description="Basic and acidic residues" evidence="2">
    <location>
        <begin position="44"/>
        <end position="56"/>
    </location>
</feature>
<dbReference type="InterPro" id="IPR009348">
    <property type="entry name" value="NPR2-like"/>
</dbReference>
<dbReference type="Pfam" id="PF06218">
    <property type="entry name" value="NPR2"/>
    <property type="match status" value="1"/>
</dbReference>
<dbReference type="PANTHER" id="PTHR12991:SF10">
    <property type="entry name" value="GATOR COMPLEX PROTEIN NPRL2"/>
    <property type="match status" value="1"/>
</dbReference>
<feature type="compositionally biased region" description="Low complexity" evidence="2">
    <location>
        <begin position="430"/>
        <end position="445"/>
    </location>
</feature>
<organism evidence="3 4">
    <name type="scientific">Saitozyma podzolica</name>
    <dbReference type="NCBI Taxonomy" id="1890683"/>
    <lineage>
        <taxon>Eukaryota</taxon>
        <taxon>Fungi</taxon>
        <taxon>Dikarya</taxon>
        <taxon>Basidiomycota</taxon>
        <taxon>Agaricomycotina</taxon>
        <taxon>Tremellomycetes</taxon>
        <taxon>Tremellales</taxon>
        <taxon>Trimorphomycetaceae</taxon>
        <taxon>Saitozyma</taxon>
    </lineage>
</organism>
<feature type="region of interest" description="Disordered" evidence="2">
    <location>
        <begin position="35"/>
        <end position="62"/>
    </location>
</feature>
<evidence type="ECO:0000256" key="2">
    <source>
        <dbReference type="SAM" id="MobiDB-lite"/>
    </source>
</evidence>
<accession>A0A427YDB3</accession>
<dbReference type="PANTHER" id="PTHR12991">
    <property type="entry name" value="NITROGEN PERMEASE REGULATOR 2/TUMOR SUPPRESSOR CANDIDATE 4"/>
    <property type="match status" value="1"/>
</dbReference>
<sequence length="546" mass="60660">MVTSDESFLPQIVGLFYATFDPRLGPTVLHQVPENLITSTSSSDEPRSRSVSRTREPSPAPTDAALLDFAPISEYVIPKKSLHGKLISLLTTGSGWDDDERAEYRIMGFPSVLTGEGGRYVRNEYMWNLCFVFRAASSLEAFEPVVRKSARILRSAELDSAYLSAPNPDHTPLPAVLEQLFEDLNSYSETSIPLDGFNSLELKLFPFYPNPPDCEDWHVPIALVDLNELKDDNWDITAARVSQYINGVNHVRKIADLADADPALTRETLRHMLFYQVVMMVDIFQYSNMYTLKPSVSRLAADESIINECGTYVLAPGTTVHDWVEKHDVLALGIDPRRFVSFGIIKGFLRRVHRWPVLVDKGGSPLVDVQTEHKRKVEFDTSARVGSGTTLSTRPGDSGLSGLTRGGESTFTLRSMESNASLGVSPGSIPTRTPPSVTRSPSRRPMGLTHMRDSYPRSLGSAADTQPSNSSRRTGAGPRSGGLKTLREEQNRMVLEEELLRYLDGTHHTDEIQVRFGVSWSKLEKMLGLEDIKDGKGKKGIAVIYR</sequence>
<dbReference type="GO" id="GO:1904262">
    <property type="term" value="P:negative regulation of TORC1 signaling"/>
    <property type="evidence" value="ECO:0007669"/>
    <property type="project" value="TreeGrafter"/>
</dbReference>
<dbReference type="OrthoDB" id="338854at2759"/>
<dbReference type="GO" id="GO:0010508">
    <property type="term" value="P:positive regulation of autophagy"/>
    <property type="evidence" value="ECO:0007669"/>
    <property type="project" value="TreeGrafter"/>
</dbReference>
<feature type="compositionally biased region" description="Polar residues" evidence="2">
    <location>
        <begin position="407"/>
        <end position="422"/>
    </location>
</feature>
<gene>
    <name evidence="3" type="primary">NPR2</name>
    <name evidence="3" type="ORF">EHS25_002732</name>
</gene>
<proteinExistence type="inferred from homology"/>
<dbReference type="AlphaFoldDB" id="A0A427YDB3"/>
<evidence type="ECO:0000313" key="3">
    <source>
        <dbReference type="EMBL" id="RSH89066.1"/>
    </source>
</evidence>
<dbReference type="Proteomes" id="UP000279259">
    <property type="component" value="Unassembled WGS sequence"/>
</dbReference>
<dbReference type="STRING" id="1890683.A0A427YDB3"/>
<reference evidence="3 4" key="1">
    <citation type="submission" date="2018-11" db="EMBL/GenBank/DDBJ databases">
        <title>Genome sequence of Saitozyma podzolica DSM 27192.</title>
        <authorList>
            <person name="Aliyu H."/>
            <person name="Gorte O."/>
            <person name="Ochsenreither K."/>
        </authorList>
    </citation>
    <scope>NUCLEOTIDE SEQUENCE [LARGE SCALE GENOMIC DNA]</scope>
    <source>
        <strain evidence="3 4">DSM 27192</strain>
    </source>
</reference>